<dbReference type="SUPFAM" id="SSF53756">
    <property type="entry name" value="UDP-Glycosyltransferase/glycogen phosphorylase"/>
    <property type="match status" value="1"/>
</dbReference>
<comment type="caution">
    <text evidence="6">The sequence shown here is derived from an EMBL/GenBank/DDBJ whole genome shotgun (WGS) entry which is preliminary data.</text>
</comment>
<dbReference type="Proteomes" id="UP000256253">
    <property type="component" value="Unassembled WGS sequence"/>
</dbReference>
<reference evidence="6 7" key="1">
    <citation type="submission" date="2018-08" db="EMBL/GenBank/DDBJ databases">
        <title>Sequencing the genomes of 1000 actinobacteria strains.</title>
        <authorList>
            <person name="Klenk H.-P."/>
        </authorList>
    </citation>
    <scope>NUCLEOTIDE SEQUENCE [LARGE SCALE GENOMIC DNA]</scope>
    <source>
        <strain evidence="6 7">DSM 22967</strain>
    </source>
</reference>
<dbReference type="PANTHER" id="PTHR45947">
    <property type="entry name" value="SULFOQUINOVOSYL TRANSFERASE SQD2"/>
    <property type="match status" value="1"/>
</dbReference>
<organism evidence="6 7">
    <name type="scientific">Calidifontibacter indicus</name>
    <dbReference type="NCBI Taxonomy" id="419650"/>
    <lineage>
        <taxon>Bacteria</taxon>
        <taxon>Bacillati</taxon>
        <taxon>Actinomycetota</taxon>
        <taxon>Actinomycetes</taxon>
        <taxon>Micrococcales</taxon>
        <taxon>Dermacoccaceae</taxon>
        <taxon>Calidifontibacter</taxon>
    </lineage>
</organism>
<dbReference type="InterPro" id="IPR001296">
    <property type="entry name" value="Glyco_trans_1"/>
</dbReference>
<keyword evidence="7" id="KW-1185">Reference proteome</keyword>
<dbReference type="Gene3D" id="3.40.50.2000">
    <property type="entry name" value="Glycogen Phosphorylase B"/>
    <property type="match status" value="2"/>
</dbReference>
<dbReference type="Pfam" id="PF00534">
    <property type="entry name" value="Glycos_transf_1"/>
    <property type="match status" value="1"/>
</dbReference>
<evidence type="ECO:0000256" key="3">
    <source>
        <dbReference type="ARBA" id="ARBA00022679"/>
    </source>
</evidence>
<dbReference type="EMBL" id="QTUA01000001">
    <property type="protein sequence ID" value="REF30597.1"/>
    <property type="molecule type" value="Genomic_DNA"/>
</dbReference>
<gene>
    <name evidence="6" type="ORF">DFJ65_1612</name>
</gene>
<keyword evidence="2" id="KW-0328">Glycosyltransferase</keyword>
<protein>
    <recommendedName>
        <fullName evidence="1">D-inositol 3-phosphate glycosyltransferase</fullName>
    </recommendedName>
</protein>
<evidence type="ECO:0000256" key="2">
    <source>
        <dbReference type="ARBA" id="ARBA00022676"/>
    </source>
</evidence>
<dbReference type="InterPro" id="IPR028098">
    <property type="entry name" value="Glyco_trans_4-like_N"/>
</dbReference>
<evidence type="ECO:0000313" key="7">
    <source>
        <dbReference type="Proteomes" id="UP000256253"/>
    </source>
</evidence>
<feature type="domain" description="Glycosyl transferase family 1" evidence="4">
    <location>
        <begin position="180"/>
        <end position="339"/>
    </location>
</feature>
<dbReference type="AlphaFoldDB" id="A0A3D9UMQ1"/>
<dbReference type="RefSeq" id="WP_115922565.1">
    <property type="nucleotide sequence ID" value="NZ_QTUA01000001.1"/>
</dbReference>
<evidence type="ECO:0000259" key="4">
    <source>
        <dbReference type="Pfam" id="PF00534"/>
    </source>
</evidence>
<keyword evidence="3 6" id="KW-0808">Transferase</keyword>
<dbReference type="CDD" id="cd03801">
    <property type="entry name" value="GT4_PimA-like"/>
    <property type="match status" value="1"/>
</dbReference>
<dbReference type="OrthoDB" id="3268555at2"/>
<dbReference type="InterPro" id="IPR050194">
    <property type="entry name" value="Glycosyltransferase_grp1"/>
</dbReference>
<dbReference type="Pfam" id="PF13579">
    <property type="entry name" value="Glyco_trans_4_4"/>
    <property type="match status" value="1"/>
</dbReference>
<accession>A0A3D9UMQ1</accession>
<feature type="domain" description="Glycosyltransferase subfamily 4-like N-terminal" evidence="5">
    <location>
        <begin position="18"/>
        <end position="163"/>
    </location>
</feature>
<dbReference type="PANTHER" id="PTHR45947:SF3">
    <property type="entry name" value="SULFOQUINOVOSYL TRANSFERASE SQD2"/>
    <property type="match status" value="1"/>
</dbReference>
<sequence>MTVDGAPRVLLVMAEASGGIAGHVVDLAHRLTACAVPVAVATTPSSAARLRFDGEVFPVLRSGRSMPSSVRALRRLVGDLDVVHAHGHQAGVQAVLATAGLRSAPPVVITWHNALLAGGAAGVAGAAAERLQVARARLVTGASADLVQRARELGAKNATLTPVAADLTPWSGDPAAAKAELAAAHRLPADRPWVLTVSRIAPQKDLPTLLDASAKVEGAAFVVVGDGDPELTEQLRARIEAEHLPVHLVGASAQVPQFIAASRLLALPSRWEARSLVVQEALAGGLPCVVTDTGGLPELVGDAGLLVPVGDADALAAGIRRLLDDPDLVTHLSEAGRRRAAQLPDGDQVADDWVQRYRAVCG</sequence>
<dbReference type="GO" id="GO:0016758">
    <property type="term" value="F:hexosyltransferase activity"/>
    <property type="evidence" value="ECO:0007669"/>
    <property type="project" value="TreeGrafter"/>
</dbReference>
<evidence type="ECO:0000313" key="6">
    <source>
        <dbReference type="EMBL" id="REF30597.1"/>
    </source>
</evidence>
<dbReference type="GO" id="GO:1901137">
    <property type="term" value="P:carbohydrate derivative biosynthetic process"/>
    <property type="evidence" value="ECO:0007669"/>
    <property type="project" value="UniProtKB-ARBA"/>
</dbReference>
<evidence type="ECO:0000259" key="5">
    <source>
        <dbReference type="Pfam" id="PF13579"/>
    </source>
</evidence>
<evidence type="ECO:0000256" key="1">
    <source>
        <dbReference type="ARBA" id="ARBA00021292"/>
    </source>
</evidence>
<name>A0A3D9UMQ1_9MICO</name>
<proteinExistence type="predicted"/>